<feature type="transmembrane region" description="Helical" evidence="6">
    <location>
        <begin position="47"/>
        <end position="69"/>
    </location>
</feature>
<dbReference type="AlphaFoldDB" id="A0A5C3QSV1"/>
<sequence length="113" mass="13016">ETYTEKAKRKFIENPWVPLGAVATTAAFSMAAVRMRQGEAKSFNIWLRWRIIFQAVTIAAVCAGTYSFGLTPHSTNPNLEAEADRRRREEKVLRDREEFEKRVQAAMEEHEAE</sequence>
<feature type="non-terminal residue" evidence="8">
    <location>
        <position position="113"/>
    </location>
</feature>
<evidence type="ECO:0000256" key="6">
    <source>
        <dbReference type="SAM" id="Phobius"/>
    </source>
</evidence>
<accession>A0A5C3QSV1</accession>
<dbReference type="GO" id="GO:0097250">
    <property type="term" value="P:mitochondrial respirasome assembly"/>
    <property type="evidence" value="ECO:0007669"/>
    <property type="project" value="TreeGrafter"/>
</dbReference>
<dbReference type="PROSITE" id="PS51503">
    <property type="entry name" value="HIG1"/>
    <property type="match status" value="1"/>
</dbReference>
<feature type="domain" description="HIG1" evidence="7">
    <location>
        <begin position="1"/>
        <end position="79"/>
    </location>
</feature>
<evidence type="ECO:0000313" key="9">
    <source>
        <dbReference type="Proteomes" id="UP000305067"/>
    </source>
</evidence>
<evidence type="ECO:0000256" key="2">
    <source>
        <dbReference type="ARBA" id="ARBA00022692"/>
    </source>
</evidence>
<evidence type="ECO:0000256" key="5">
    <source>
        <dbReference type="ARBA" id="ARBA00023136"/>
    </source>
</evidence>
<organism evidence="8 9">
    <name type="scientific">Pterulicium gracile</name>
    <dbReference type="NCBI Taxonomy" id="1884261"/>
    <lineage>
        <taxon>Eukaryota</taxon>
        <taxon>Fungi</taxon>
        <taxon>Dikarya</taxon>
        <taxon>Basidiomycota</taxon>
        <taxon>Agaricomycotina</taxon>
        <taxon>Agaricomycetes</taxon>
        <taxon>Agaricomycetidae</taxon>
        <taxon>Agaricales</taxon>
        <taxon>Pleurotineae</taxon>
        <taxon>Pterulaceae</taxon>
        <taxon>Pterulicium</taxon>
    </lineage>
</organism>
<dbReference type="GO" id="GO:0031966">
    <property type="term" value="C:mitochondrial membrane"/>
    <property type="evidence" value="ECO:0007669"/>
    <property type="project" value="UniProtKB-SubCell"/>
</dbReference>
<dbReference type="STRING" id="1884261.A0A5C3QSV1"/>
<protein>
    <submittedName>
        <fullName evidence="8">Hypoxia induced protein conserved region-domain-containing protein</fullName>
    </submittedName>
</protein>
<dbReference type="EMBL" id="ML178819">
    <property type="protein sequence ID" value="TFL03910.1"/>
    <property type="molecule type" value="Genomic_DNA"/>
</dbReference>
<dbReference type="Pfam" id="PF04588">
    <property type="entry name" value="HIG_1_N"/>
    <property type="match status" value="1"/>
</dbReference>
<comment type="subcellular location">
    <subcellularLocation>
        <location evidence="1">Mitochondrion membrane</location>
    </subcellularLocation>
</comment>
<keyword evidence="9" id="KW-1185">Reference proteome</keyword>
<dbReference type="InterPro" id="IPR050355">
    <property type="entry name" value="RCF1"/>
</dbReference>
<keyword evidence="5 6" id="KW-0472">Membrane</keyword>
<dbReference type="Gene3D" id="6.10.140.1320">
    <property type="match status" value="1"/>
</dbReference>
<proteinExistence type="predicted"/>
<gene>
    <name evidence="8" type="ORF">BDV98DRAFT_475441</name>
</gene>
<dbReference type="OrthoDB" id="6604018at2759"/>
<dbReference type="PANTHER" id="PTHR12297">
    <property type="entry name" value="HYPOXIA-INDUCBILE GENE 1 HIG1 -RELATED"/>
    <property type="match status" value="1"/>
</dbReference>
<keyword evidence="4" id="KW-0496">Mitochondrion</keyword>
<evidence type="ECO:0000256" key="1">
    <source>
        <dbReference type="ARBA" id="ARBA00004325"/>
    </source>
</evidence>
<evidence type="ECO:0000256" key="3">
    <source>
        <dbReference type="ARBA" id="ARBA00022989"/>
    </source>
</evidence>
<evidence type="ECO:0000313" key="8">
    <source>
        <dbReference type="EMBL" id="TFL03910.1"/>
    </source>
</evidence>
<name>A0A5C3QSV1_9AGAR</name>
<keyword evidence="3 6" id="KW-1133">Transmembrane helix</keyword>
<keyword evidence="2 6" id="KW-0812">Transmembrane</keyword>
<evidence type="ECO:0000256" key="4">
    <source>
        <dbReference type="ARBA" id="ARBA00023128"/>
    </source>
</evidence>
<evidence type="ECO:0000259" key="7">
    <source>
        <dbReference type="PROSITE" id="PS51503"/>
    </source>
</evidence>
<dbReference type="PANTHER" id="PTHR12297:SF3">
    <property type="entry name" value="HIG1 DOMAIN FAMILY MEMBER 1A"/>
    <property type="match status" value="1"/>
</dbReference>
<feature type="non-terminal residue" evidence="8">
    <location>
        <position position="1"/>
    </location>
</feature>
<dbReference type="Proteomes" id="UP000305067">
    <property type="component" value="Unassembled WGS sequence"/>
</dbReference>
<reference evidence="8 9" key="1">
    <citation type="journal article" date="2019" name="Nat. Ecol. Evol.">
        <title>Megaphylogeny resolves global patterns of mushroom evolution.</title>
        <authorList>
            <person name="Varga T."/>
            <person name="Krizsan K."/>
            <person name="Foldi C."/>
            <person name="Dima B."/>
            <person name="Sanchez-Garcia M."/>
            <person name="Sanchez-Ramirez S."/>
            <person name="Szollosi G.J."/>
            <person name="Szarkandi J.G."/>
            <person name="Papp V."/>
            <person name="Albert L."/>
            <person name="Andreopoulos W."/>
            <person name="Angelini C."/>
            <person name="Antonin V."/>
            <person name="Barry K.W."/>
            <person name="Bougher N.L."/>
            <person name="Buchanan P."/>
            <person name="Buyck B."/>
            <person name="Bense V."/>
            <person name="Catcheside P."/>
            <person name="Chovatia M."/>
            <person name="Cooper J."/>
            <person name="Damon W."/>
            <person name="Desjardin D."/>
            <person name="Finy P."/>
            <person name="Geml J."/>
            <person name="Haridas S."/>
            <person name="Hughes K."/>
            <person name="Justo A."/>
            <person name="Karasinski D."/>
            <person name="Kautmanova I."/>
            <person name="Kiss B."/>
            <person name="Kocsube S."/>
            <person name="Kotiranta H."/>
            <person name="LaButti K.M."/>
            <person name="Lechner B.E."/>
            <person name="Liimatainen K."/>
            <person name="Lipzen A."/>
            <person name="Lukacs Z."/>
            <person name="Mihaltcheva S."/>
            <person name="Morgado L.N."/>
            <person name="Niskanen T."/>
            <person name="Noordeloos M.E."/>
            <person name="Ohm R.A."/>
            <person name="Ortiz-Santana B."/>
            <person name="Ovrebo C."/>
            <person name="Racz N."/>
            <person name="Riley R."/>
            <person name="Savchenko A."/>
            <person name="Shiryaev A."/>
            <person name="Soop K."/>
            <person name="Spirin V."/>
            <person name="Szebenyi C."/>
            <person name="Tomsovsky M."/>
            <person name="Tulloss R.E."/>
            <person name="Uehling J."/>
            <person name="Grigoriev I.V."/>
            <person name="Vagvolgyi C."/>
            <person name="Papp T."/>
            <person name="Martin F.M."/>
            <person name="Miettinen O."/>
            <person name="Hibbett D.S."/>
            <person name="Nagy L.G."/>
        </authorList>
    </citation>
    <scope>NUCLEOTIDE SEQUENCE [LARGE SCALE GENOMIC DNA]</scope>
    <source>
        <strain evidence="8 9">CBS 309.79</strain>
    </source>
</reference>
<feature type="transmembrane region" description="Helical" evidence="6">
    <location>
        <begin position="16"/>
        <end position="35"/>
    </location>
</feature>
<dbReference type="InterPro" id="IPR007667">
    <property type="entry name" value="Hypoxia_induced_domain"/>
</dbReference>